<dbReference type="AlphaFoldDB" id="A7ILQ5"/>
<dbReference type="EMBL" id="CP000781">
    <property type="protein sequence ID" value="ABS68948.1"/>
    <property type="molecule type" value="Genomic_DNA"/>
</dbReference>
<dbReference type="KEGG" id="xau:Xaut_3722"/>
<organism evidence="1 2">
    <name type="scientific">Xanthobacter autotrophicus (strain ATCC BAA-1158 / Py2)</name>
    <dbReference type="NCBI Taxonomy" id="78245"/>
    <lineage>
        <taxon>Bacteria</taxon>
        <taxon>Pseudomonadati</taxon>
        <taxon>Pseudomonadota</taxon>
        <taxon>Alphaproteobacteria</taxon>
        <taxon>Hyphomicrobiales</taxon>
        <taxon>Xanthobacteraceae</taxon>
        <taxon>Xanthobacter</taxon>
    </lineage>
</organism>
<dbReference type="OrthoDB" id="8100555at2"/>
<name>A7ILQ5_XANP2</name>
<protein>
    <submittedName>
        <fullName evidence="1">Uncharacterized protein</fullName>
    </submittedName>
</protein>
<evidence type="ECO:0000313" key="1">
    <source>
        <dbReference type="EMBL" id="ABS68948.1"/>
    </source>
</evidence>
<dbReference type="eggNOG" id="ENOG50346TC">
    <property type="taxonomic scope" value="Bacteria"/>
</dbReference>
<dbReference type="HOGENOM" id="CLU_1802403_0_0_5"/>
<keyword evidence="2" id="KW-1185">Reference proteome</keyword>
<gene>
    <name evidence="1" type="ordered locus">Xaut_3722</name>
</gene>
<dbReference type="STRING" id="78245.Xaut_3722"/>
<sequence>MATFVKFNSFVEAVMKEKHNFGTDTLKVMLTNTSPSPSNAVKADITEIAAGNGYPAGGLAITTTSAVQTSGVFKLVLVDSTFMASGGSFAAARWAVVYNDSAPSKELISYFDYGSSFTLPDGEPLVVDYNESAGFFTLA</sequence>
<accession>A7ILQ5</accession>
<proteinExistence type="predicted"/>
<reference evidence="1 2" key="1">
    <citation type="submission" date="2007-07" db="EMBL/GenBank/DDBJ databases">
        <title>Complete sequence of chromosome of Xanthobacter autotrophicus Py2.</title>
        <authorList>
            <consortium name="US DOE Joint Genome Institute"/>
            <person name="Copeland A."/>
            <person name="Lucas S."/>
            <person name="Lapidus A."/>
            <person name="Barry K."/>
            <person name="Glavina del Rio T."/>
            <person name="Hammon N."/>
            <person name="Israni S."/>
            <person name="Dalin E."/>
            <person name="Tice H."/>
            <person name="Pitluck S."/>
            <person name="Sims D."/>
            <person name="Brettin T."/>
            <person name="Bruce D."/>
            <person name="Detter J.C."/>
            <person name="Han C."/>
            <person name="Tapia R."/>
            <person name="Brainard J."/>
            <person name="Schmutz J."/>
            <person name="Larimer F."/>
            <person name="Land M."/>
            <person name="Hauser L."/>
            <person name="Kyrpides N."/>
            <person name="Kim E."/>
            <person name="Ensigns S.A."/>
            <person name="Richardson P."/>
        </authorList>
    </citation>
    <scope>NUCLEOTIDE SEQUENCE [LARGE SCALE GENOMIC DNA]</scope>
    <source>
        <strain evidence="2">ATCC BAA-1158 / Py2</strain>
    </source>
</reference>
<dbReference type="Proteomes" id="UP000002417">
    <property type="component" value="Chromosome"/>
</dbReference>
<evidence type="ECO:0000313" key="2">
    <source>
        <dbReference type="Proteomes" id="UP000002417"/>
    </source>
</evidence>